<keyword evidence="8" id="KW-1185">Reference proteome</keyword>
<evidence type="ECO:0000256" key="4">
    <source>
        <dbReference type="ARBA" id="ARBA00023136"/>
    </source>
</evidence>
<dbReference type="Pfam" id="PF05569">
    <property type="entry name" value="Peptidase_M56"/>
    <property type="match status" value="1"/>
</dbReference>
<comment type="caution">
    <text evidence="7">The sequence shown here is derived from an EMBL/GenBank/DDBJ whole genome shotgun (WGS) entry which is preliminary data.</text>
</comment>
<keyword evidence="2 5" id="KW-0812">Transmembrane</keyword>
<dbReference type="InterPro" id="IPR003538">
    <property type="entry name" value="TonB"/>
</dbReference>
<reference evidence="7 8" key="1">
    <citation type="submission" date="2020-04" db="EMBL/GenBank/DDBJ databases">
        <title>Salinimonas sp. HHU 13199.</title>
        <authorList>
            <person name="Cui X."/>
            <person name="Zhang D."/>
        </authorList>
    </citation>
    <scope>NUCLEOTIDE SEQUENCE [LARGE SCALE GENOMIC DNA]</scope>
    <source>
        <strain evidence="7 8">HHU 13199</strain>
    </source>
</reference>
<dbReference type="RefSeq" id="WP_191023020.1">
    <property type="nucleotide sequence ID" value="NZ_JABBXD010000002.1"/>
</dbReference>
<dbReference type="InterPro" id="IPR006260">
    <property type="entry name" value="TonB/TolA_C"/>
</dbReference>
<dbReference type="InterPro" id="IPR052173">
    <property type="entry name" value="Beta-lactam_resp_regulator"/>
</dbReference>
<feature type="domain" description="TonB C-terminal" evidence="6">
    <location>
        <begin position="290"/>
        <end position="387"/>
    </location>
</feature>
<dbReference type="CDD" id="cd07341">
    <property type="entry name" value="M56_BlaR1_MecR1_like"/>
    <property type="match status" value="1"/>
</dbReference>
<dbReference type="Gene3D" id="3.30.2420.10">
    <property type="entry name" value="TonB"/>
    <property type="match status" value="1"/>
</dbReference>
<keyword evidence="4 5" id="KW-0472">Membrane</keyword>
<comment type="similarity">
    <text evidence="5">Belongs to the TonB family.</text>
</comment>
<sequence length="393" mass="44287">MIEWILTQQAPLSVSLIVLVSLESRFAEKLSANFMYRLWLLVPAILILNNIPAGIISLPAENISYFVVGTEPTLKQSDISWLLTIWFGGAVALISYILYFHFRIFRTLVPTDHKRPQVYTSAKISSPMLFGTLNPRILVPAQFSSQFNLQEQALILKHENMHWRHYDHIWNFLALCLLITFWFNPLLWLAVKSFRTSQEIACDAAVLKRSSPDEKYTYAKALVQCAEHSSRHITLYPTLRDKSTMLKRLHAIKNPTTINKATIIASVLVAGALCTNTALAKFSTPPIEHDEVNKAAPVKRVNPVYPQQAMNNEMEGEVVLQFDITESGATDNITVVQSSPEGVFDKSAVNALKQWKYKPRIQGGAAQRQNGLLVQLDFRLGPPEPTEDDNTAK</sequence>
<dbReference type="PROSITE" id="PS52015">
    <property type="entry name" value="TONB_CTD"/>
    <property type="match status" value="1"/>
</dbReference>
<feature type="transmembrane region" description="Helical" evidence="5">
    <location>
        <begin position="169"/>
        <end position="191"/>
    </location>
</feature>
<keyword evidence="5" id="KW-0653">Protein transport</keyword>
<dbReference type="PANTHER" id="PTHR34978:SF3">
    <property type="entry name" value="SLR0241 PROTEIN"/>
    <property type="match status" value="1"/>
</dbReference>
<keyword evidence="5" id="KW-0813">Transport</keyword>
<keyword evidence="5" id="KW-1003">Cell membrane</keyword>
<accession>A0ABR8LG08</accession>
<comment type="function">
    <text evidence="5">Interacts with outer membrane receptor proteins that carry out high-affinity binding and energy dependent uptake into the periplasmic space of specific substrates. It could act to transduce energy from the cytoplasmic membrane to specific energy-requiring processes in the outer membrane, resulting in the release into the periplasm of ligands bound by these outer membrane proteins.</text>
</comment>
<proteinExistence type="inferred from homology"/>
<evidence type="ECO:0000256" key="1">
    <source>
        <dbReference type="ARBA" id="ARBA00004167"/>
    </source>
</evidence>
<comment type="subcellular location">
    <subcellularLocation>
        <location evidence="5">Cell inner membrane</location>
        <topology evidence="5">Single-pass membrane protein</topology>
        <orientation evidence="5">Periplasmic side</orientation>
    </subcellularLocation>
    <subcellularLocation>
        <location evidence="1">Membrane</location>
        <topology evidence="1">Single-pass membrane protein</topology>
    </subcellularLocation>
</comment>
<keyword evidence="5" id="KW-0997">Cell inner membrane</keyword>
<dbReference type="InterPro" id="IPR037682">
    <property type="entry name" value="TonB_C"/>
</dbReference>
<evidence type="ECO:0000313" key="8">
    <source>
        <dbReference type="Proteomes" id="UP000624419"/>
    </source>
</evidence>
<evidence type="ECO:0000256" key="5">
    <source>
        <dbReference type="RuleBase" id="RU362123"/>
    </source>
</evidence>
<dbReference type="InterPro" id="IPR008756">
    <property type="entry name" value="Peptidase_M56"/>
</dbReference>
<dbReference type="Proteomes" id="UP000624419">
    <property type="component" value="Unassembled WGS sequence"/>
</dbReference>
<dbReference type="EMBL" id="JABBXD010000002">
    <property type="protein sequence ID" value="MBD3585194.1"/>
    <property type="molecule type" value="Genomic_DNA"/>
</dbReference>
<keyword evidence="5" id="KW-0735">Signal-anchor</keyword>
<dbReference type="SUPFAM" id="SSF74653">
    <property type="entry name" value="TolA/TonB C-terminal domain"/>
    <property type="match status" value="1"/>
</dbReference>
<evidence type="ECO:0000313" key="7">
    <source>
        <dbReference type="EMBL" id="MBD3585194.1"/>
    </source>
</evidence>
<evidence type="ECO:0000259" key="6">
    <source>
        <dbReference type="PROSITE" id="PS52015"/>
    </source>
</evidence>
<protein>
    <recommendedName>
        <fullName evidence="5">Protein TonB</fullName>
    </recommendedName>
</protein>
<organism evidence="7 8">
    <name type="scientific">Salinimonas profundi</name>
    <dbReference type="NCBI Taxonomy" id="2729140"/>
    <lineage>
        <taxon>Bacteria</taxon>
        <taxon>Pseudomonadati</taxon>
        <taxon>Pseudomonadota</taxon>
        <taxon>Gammaproteobacteria</taxon>
        <taxon>Alteromonadales</taxon>
        <taxon>Alteromonadaceae</taxon>
        <taxon>Alteromonas/Salinimonas group</taxon>
        <taxon>Salinimonas</taxon>
    </lineage>
</organism>
<keyword evidence="3 5" id="KW-1133">Transmembrane helix</keyword>
<dbReference type="PRINTS" id="PR01374">
    <property type="entry name" value="TONBPROTEIN"/>
</dbReference>
<evidence type="ECO:0000256" key="3">
    <source>
        <dbReference type="ARBA" id="ARBA00022989"/>
    </source>
</evidence>
<dbReference type="Pfam" id="PF03544">
    <property type="entry name" value="TonB_C"/>
    <property type="match status" value="1"/>
</dbReference>
<gene>
    <name evidence="7" type="ORF">HHX48_05545</name>
</gene>
<dbReference type="PANTHER" id="PTHR34978">
    <property type="entry name" value="POSSIBLE SENSOR-TRANSDUCER PROTEIN BLAR"/>
    <property type="match status" value="1"/>
</dbReference>
<name>A0ABR8LG08_9ALTE</name>
<comment type="caution">
    <text evidence="5">Lacks conserved residue(s) required for the propagation of feature annotation.</text>
</comment>
<feature type="transmembrane region" description="Helical" evidence="5">
    <location>
        <begin position="38"/>
        <end position="59"/>
    </location>
</feature>
<evidence type="ECO:0000256" key="2">
    <source>
        <dbReference type="ARBA" id="ARBA00022692"/>
    </source>
</evidence>
<dbReference type="NCBIfam" id="TIGR01352">
    <property type="entry name" value="tonB_Cterm"/>
    <property type="match status" value="1"/>
</dbReference>
<feature type="transmembrane region" description="Helical" evidence="5">
    <location>
        <begin position="79"/>
        <end position="99"/>
    </location>
</feature>